<proteinExistence type="predicted"/>
<dbReference type="GO" id="GO:0016020">
    <property type="term" value="C:membrane"/>
    <property type="evidence" value="ECO:0007669"/>
    <property type="project" value="TreeGrafter"/>
</dbReference>
<accession>A0A1H2AP21</accession>
<evidence type="ECO:0000313" key="4">
    <source>
        <dbReference type="Proteomes" id="UP000198688"/>
    </source>
</evidence>
<dbReference type="GO" id="GO:0016787">
    <property type="term" value="F:hydrolase activity"/>
    <property type="evidence" value="ECO:0007669"/>
    <property type="project" value="UniProtKB-KW"/>
</dbReference>
<evidence type="ECO:0000313" key="3">
    <source>
        <dbReference type="EMBL" id="SDT47671.1"/>
    </source>
</evidence>
<dbReference type="STRING" id="113562.SAMN04489716_3990"/>
<dbReference type="PRINTS" id="PR00111">
    <property type="entry name" value="ABHYDROLASE"/>
</dbReference>
<gene>
    <name evidence="3" type="ORF">SAMN04489716_3990</name>
</gene>
<reference evidence="3 4" key="1">
    <citation type="submission" date="2016-10" db="EMBL/GenBank/DDBJ databases">
        <authorList>
            <person name="de Groot N.N."/>
        </authorList>
    </citation>
    <scope>NUCLEOTIDE SEQUENCE [LARGE SCALE GENOMIC DNA]</scope>
    <source>
        <strain evidence="3 4">DSM 43941</strain>
    </source>
</reference>
<evidence type="ECO:0000256" key="1">
    <source>
        <dbReference type="ARBA" id="ARBA00022801"/>
    </source>
</evidence>
<dbReference type="InterPro" id="IPR029058">
    <property type="entry name" value="AB_hydrolase_fold"/>
</dbReference>
<dbReference type="InterPro" id="IPR000073">
    <property type="entry name" value="AB_hydrolase_1"/>
</dbReference>
<evidence type="ECO:0000259" key="2">
    <source>
        <dbReference type="Pfam" id="PF00561"/>
    </source>
</evidence>
<dbReference type="Gene3D" id="3.40.50.1820">
    <property type="entry name" value="alpha/beta hydrolase"/>
    <property type="match status" value="1"/>
</dbReference>
<dbReference type="InterPro" id="IPR050266">
    <property type="entry name" value="AB_hydrolase_sf"/>
</dbReference>
<dbReference type="PANTHER" id="PTHR43798">
    <property type="entry name" value="MONOACYLGLYCEROL LIPASE"/>
    <property type="match status" value="1"/>
</dbReference>
<keyword evidence="4" id="KW-1185">Reference proteome</keyword>
<dbReference type="SUPFAM" id="SSF53474">
    <property type="entry name" value="alpha/beta-Hydrolases"/>
    <property type="match status" value="1"/>
</dbReference>
<dbReference type="OrthoDB" id="495620at2"/>
<feature type="domain" description="AB hydrolase-1" evidence="2">
    <location>
        <begin position="23"/>
        <end position="123"/>
    </location>
</feature>
<keyword evidence="1" id="KW-0378">Hydrolase</keyword>
<organism evidence="3 4">
    <name type="scientific">Actinoplanes derwentensis</name>
    <dbReference type="NCBI Taxonomy" id="113562"/>
    <lineage>
        <taxon>Bacteria</taxon>
        <taxon>Bacillati</taxon>
        <taxon>Actinomycetota</taxon>
        <taxon>Actinomycetes</taxon>
        <taxon>Micromonosporales</taxon>
        <taxon>Micromonosporaceae</taxon>
        <taxon>Actinoplanes</taxon>
    </lineage>
</organism>
<dbReference type="PANTHER" id="PTHR43798:SF31">
    <property type="entry name" value="AB HYDROLASE SUPERFAMILY PROTEIN YCLE"/>
    <property type="match status" value="1"/>
</dbReference>
<name>A0A1H2AP21_9ACTN</name>
<dbReference type="AlphaFoldDB" id="A0A1H2AP21"/>
<dbReference type="EMBL" id="LT629758">
    <property type="protein sequence ID" value="SDT47671.1"/>
    <property type="molecule type" value="Genomic_DNA"/>
</dbReference>
<dbReference type="Proteomes" id="UP000198688">
    <property type="component" value="Chromosome I"/>
</dbReference>
<dbReference type="Pfam" id="PF00561">
    <property type="entry name" value="Abhydrolase_1"/>
    <property type="match status" value="1"/>
</dbReference>
<sequence>MTETMVKVAGGDTVWADDSGDGPPLVLLHPGVGDSRVWDPILPDLRGRFRVIRYDARGFGRSPAPTAPFVLLDDLVAVLDHFGIERAPIVGCSQGGDAALGLAITQPERVSALVLLCPGISGFPVPAAPAVRAAYAEAEKQGFDAMVEVALSMWARGERTPEVVEQLRSGVRGWLAENDLEQPNPDVFDRLGEITAPTSLLVGDLDVDWIIDAAQQAATRIPGVEFVEVPGVDHLPPLRIPERVLALIEATVSRSRG</sequence>
<protein>
    <submittedName>
        <fullName evidence="3">Pimeloyl-ACP methyl ester carboxylesterase</fullName>
    </submittedName>
</protein>
<dbReference type="RefSeq" id="WP_092546018.1">
    <property type="nucleotide sequence ID" value="NZ_BOMJ01000015.1"/>
</dbReference>